<evidence type="ECO:0000256" key="10">
    <source>
        <dbReference type="ARBA" id="ARBA00023196"/>
    </source>
</evidence>
<evidence type="ECO:0000256" key="8">
    <source>
        <dbReference type="ARBA" id="ARBA00023128"/>
    </source>
</evidence>
<dbReference type="Gene3D" id="1.20.5.440">
    <property type="entry name" value="ATP synthase delta/epsilon subunit, C-terminal domain"/>
    <property type="match status" value="1"/>
</dbReference>
<sequence length="161" mass="17078">MALFLRSTKLAARLTQGPTKCFSRNYADQMNFTFAAANQIFYNNKNIKQVDVPSFSGSFGILPNHVPTLAVLRPGVVTVYEDEGTSKKIFVSSGTITVNEDSSVQVLAEEAHPVEDLDGSAARQVLQEAQSQMATASGDVAKAEAAIAVEVAEALVLAAGN</sequence>
<evidence type="ECO:0000256" key="12">
    <source>
        <dbReference type="ARBA" id="ARBA00031669"/>
    </source>
</evidence>
<dbReference type="GO" id="GO:0005743">
    <property type="term" value="C:mitochondrial inner membrane"/>
    <property type="evidence" value="ECO:0007669"/>
    <property type="project" value="UniProtKB-SubCell"/>
</dbReference>
<feature type="domain" description="ATP synthase F1 complex delta/epsilon subunit N-terminal" evidence="13">
    <location>
        <begin position="30"/>
        <end position="111"/>
    </location>
</feature>
<dbReference type="PANTHER" id="PTHR13822:SF7">
    <property type="entry name" value="ATP SYNTHASE SUBUNIT DELTA, MITOCHONDRIAL"/>
    <property type="match status" value="1"/>
</dbReference>
<evidence type="ECO:0000256" key="6">
    <source>
        <dbReference type="ARBA" id="ARBA00022946"/>
    </source>
</evidence>
<protein>
    <recommendedName>
        <fullName evidence="12">F-ATPase delta subunit</fullName>
    </recommendedName>
</protein>
<dbReference type="PANTHER" id="PTHR13822">
    <property type="entry name" value="ATP SYNTHASE DELTA/EPSILON CHAIN"/>
    <property type="match status" value="1"/>
</dbReference>
<keyword evidence="9" id="KW-0472">Membrane</keyword>
<dbReference type="EMBL" id="GFXV01007756">
    <property type="protein sequence ID" value="MBW19561.1"/>
    <property type="molecule type" value="Transcribed_RNA"/>
</dbReference>
<proteinExistence type="inferred from homology"/>
<dbReference type="Pfam" id="PF02823">
    <property type="entry name" value="ATP-synt_DE_N"/>
    <property type="match status" value="1"/>
</dbReference>
<dbReference type="CDD" id="cd12152">
    <property type="entry name" value="F1-ATPase_delta"/>
    <property type="match status" value="1"/>
</dbReference>
<dbReference type="OrthoDB" id="270171at2759"/>
<keyword evidence="7" id="KW-0406">Ion transport</keyword>
<evidence type="ECO:0000256" key="11">
    <source>
        <dbReference type="ARBA" id="ARBA00023310"/>
    </source>
</evidence>
<evidence type="ECO:0000256" key="9">
    <source>
        <dbReference type="ARBA" id="ARBA00023136"/>
    </source>
</evidence>
<dbReference type="HAMAP" id="MF_00530">
    <property type="entry name" value="ATP_synth_epsil_bac"/>
    <property type="match status" value="1"/>
</dbReference>
<keyword evidence="8" id="KW-0496">Mitochondrion</keyword>
<evidence type="ECO:0000256" key="7">
    <source>
        <dbReference type="ARBA" id="ARBA00023065"/>
    </source>
</evidence>
<dbReference type="GO" id="GO:0046933">
    <property type="term" value="F:proton-transporting ATP synthase activity, rotational mechanism"/>
    <property type="evidence" value="ECO:0007669"/>
    <property type="project" value="InterPro"/>
</dbReference>
<evidence type="ECO:0000256" key="5">
    <source>
        <dbReference type="ARBA" id="ARBA00022792"/>
    </source>
</evidence>
<dbReference type="InterPro" id="IPR036771">
    <property type="entry name" value="ATPsynth_dsu/esu_N"/>
</dbReference>
<comment type="subcellular location">
    <subcellularLocation>
        <location evidence="1">Mitochondrion inner membrane</location>
    </subcellularLocation>
</comment>
<evidence type="ECO:0000313" key="14">
    <source>
        <dbReference type="EMBL" id="MBW19561.1"/>
    </source>
</evidence>
<dbReference type="FunFam" id="2.60.15.10:FF:000004">
    <property type="entry name" value="ATP synthase subunit delta, mitochondrial"/>
    <property type="match status" value="1"/>
</dbReference>
<evidence type="ECO:0000256" key="4">
    <source>
        <dbReference type="ARBA" id="ARBA00022781"/>
    </source>
</evidence>
<keyword evidence="10" id="KW-0139">CF(1)</keyword>
<organism evidence="14">
    <name type="scientific">Melanaphis sacchari</name>
    <dbReference type="NCBI Taxonomy" id="742174"/>
    <lineage>
        <taxon>Eukaryota</taxon>
        <taxon>Metazoa</taxon>
        <taxon>Ecdysozoa</taxon>
        <taxon>Arthropoda</taxon>
        <taxon>Hexapoda</taxon>
        <taxon>Insecta</taxon>
        <taxon>Pterygota</taxon>
        <taxon>Neoptera</taxon>
        <taxon>Paraneoptera</taxon>
        <taxon>Hemiptera</taxon>
        <taxon>Sternorrhyncha</taxon>
        <taxon>Aphidomorpha</taxon>
        <taxon>Aphidoidea</taxon>
        <taxon>Aphididae</taxon>
        <taxon>Aphidini</taxon>
        <taxon>Melanaphis</taxon>
    </lineage>
</organism>
<evidence type="ECO:0000256" key="2">
    <source>
        <dbReference type="ARBA" id="ARBA00005712"/>
    </source>
</evidence>
<dbReference type="AlphaFoldDB" id="A0A2H8U0K5"/>
<evidence type="ECO:0000256" key="1">
    <source>
        <dbReference type="ARBA" id="ARBA00004273"/>
    </source>
</evidence>
<keyword evidence="4" id="KW-0375">Hydrogen ion transport</keyword>
<dbReference type="InterPro" id="IPR020546">
    <property type="entry name" value="ATP_synth_F1_dsu/esu_N"/>
</dbReference>
<name>A0A2H8U0K5_9HEMI</name>
<dbReference type="SUPFAM" id="SSF51344">
    <property type="entry name" value="Epsilon subunit of F1F0-ATP synthase N-terminal domain"/>
    <property type="match status" value="1"/>
</dbReference>
<dbReference type="NCBIfam" id="TIGR01216">
    <property type="entry name" value="ATP_synt_epsi"/>
    <property type="match status" value="1"/>
</dbReference>
<dbReference type="Gene3D" id="2.60.15.10">
    <property type="entry name" value="F0F1 ATP synthase delta/epsilon subunit, N-terminal"/>
    <property type="match status" value="1"/>
</dbReference>
<keyword evidence="5" id="KW-0999">Mitochondrion inner membrane</keyword>
<accession>A0A2H8U0K5</accession>
<keyword evidence="3" id="KW-0813">Transport</keyword>
<gene>
    <name evidence="14" type="primary">Atp5d_1</name>
</gene>
<dbReference type="GO" id="GO:0045259">
    <property type="term" value="C:proton-transporting ATP synthase complex"/>
    <property type="evidence" value="ECO:0007669"/>
    <property type="project" value="UniProtKB-KW"/>
</dbReference>
<keyword evidence="11" id="KW-0066">ATP synthesis</keyword>
<reference evidence="14" key="1">
    <citation type="submission" date="2017-10" db="EMBL/GenBank/DDBJ databases">
        <title>Transcriptome Assembly of Sugarcane Aphid Adults.</title>
        <authorList>
            <person name="Scully E.D."/>
            <person name="Palmer N.A."/>
            <person name="Geib S.M."/>
            <person name="Sarath G."/>
            <person name="Sattler S.E."/>
        </authorList>
    </citation>
    <scope>NUCLEOTIDE SEQUENCE</scope>
    <source>
        <tissue evidence="14">Whole body</tissue>
    </source>
</reference>
<dbReference type="InterPro" id="IPR001469">
    <property type="entry name" value="ATP_synth_F1_dsu/esu"/>
</dbReference>
<comment type="similarity">
    <text evidence="2">Belongs to the ATPase epsilon chain family.</text>
</comment>
<evidence type="ECO:0000256" key="3">
    <source>
        <dbReference type="ARBA" id="ARBA00022448"/>
    </source>
</evidence>
<keyword evidence="6" id="KW-0809">Transit peptide</keyword>
<evidence type="ECO:0000259" key="13">
    <source>
        <dbReference type="Pfam" id="PF02823"/>
    </source>
</evidence>